<sequence length="108" mass="11804">MIKTAPTALVTIFIAGDYAVAKSICRRFCLDVGLCVTIEPTTYVYTGGCEDGVRIGLINYPRFPKETSEIVAVARLLAHALREGLAQHSFSIVGPDLTEWNTTREVAE</sequence>
<reference evidence="1" key="1">
    <citation type="submission" date="2016-08" db="EMBL/GenBank/DDBJ databases">
        <authorList>
            <person name="Seilhamer J.J."/>
        </authorList>
    </citation>
    <scope>NUCLEOTIDE SEQUENCE</scope>
    <source>
        <strain evidence="1">86</strain>
    </source>
</reference>
<organism evidence="1">
    <name type="scientific">uncultured Pleomorphomonas sp</name>
    <dbReference type="NCBI Taxonomy" id="442121"/>
    <lineage>
        <taxon>Bacteria</taxon>
        <taxon>Pseudomonadati</taxon>
        <taxon>Pseudomonadota</taxon>
        <taxon>Alphaproteobacteria</taxon>
        <taxon>Hyphomicrobiales</taxon>
        <taxon>Pleomorphomonadaceae</taxon>
        <taxon>Pleomorphomonas</taxon>
        <taxon>environmental samples</taxon>
    </lineage>
</organism>
<dbReference type="EMBL" id="FMJD01000003">
    <property type="protein sequence ID" value="SCM73418.1"/>
    <property type="molecule type" value="Genomic_DNA"/>
</dbReference>
<accession>A0A212L7A6</accession>
<gene>
    <name evidence="1" type="ORF">KL86PLE_110059</name>
</gene>
<dbReference type="RefSeq" id="WP_288199482.1">
    <property type="nucleotide sequence ID" value="NZ_LT608334.1"/>
</dbReference>
<name>A0A212L7A6_9HYPH</name>
<dbReference type="AlphaFoldDB" id="A0A212L7A6"/>
<proteinExistence type="predicted"/>
<protein>
    <submittedName>
        <fullName evidence="1">Uncharacterized protein</fullName>
    </submittedName>
</protein>
<evidence type="ECO:0000313" key="1">
    <source>
        <dbReference type="EMBL" id="SCM73418.1"/>
    </source>
</evidence>